<dbReference type="Gene3D" id="3.30.1150.10">
    <property type="match status" value="1"/>
</dbReference>
<proteinExistence type="predicted"/>
<keyword evidence="6" id="KW-1185">Reference proteome</keyword>
<evidence type="ECO:0000256" key="3">
    <source>
        <dbReference type="ARBA" id="ARBA00022989"/>
    </source>
</evidence>
<keyword evidence="4" id="KW-0472">Membrane</keyword>
<dbReference type="RefSeq" id="WP_160334381.1">
    <property type="nucleotide sequence ID" value="NZ_CALPCR010000005.1"/>
</dbReference>
<protein>
    <submittedName>
        <fullName evidence="5">TonB family protein</fullName>
    </submittedName>
</protein>
<dbReference type="InterPro" id="IPR006260">
    <property type="entry name" value="TonB/TolA_C"/>
</dbReference>
<evidence type="ECO:0000313" key="6">
    <source>
        <dbReference type="Proteomes" id="UP000472580"/>
    </source>
</evidence>
<comment type="subcellular location">
    <subcellularLocation>
        <location evidence="1">Membrane</location>
        <topology evidence="1">Single-pass membrane protein</topology>
    </subcellularLocation>
</comment>
<name>A0A6L6YEX8_9BURK</name>
<organism evidence="5 6">
    <name type="scientific">Parasutterella muris</name>
    <dbReference type="NCBI Taxonomy" id="2565572"/>
    <lineage>
        <taxon>Bacteria</taxon>
        <taxon>Pseudomonadati</taxon>
        <taxon>Pseudomonadota</taxon>
        <taxon>Betaproteobacteria</taxon>
        <taxon>Burkholderiales</taxon>
        <taxon>Sutterellaceae</taxon>
        <taxon>Parasutterella</taxon>
    </lineage>
</organism>
<comment type="caution">
    <text evidence="5">The sequence shown here is derived from an EMBL/GenBank/DDBJ whole genome shotgun (WGS) entry which is preliminary data.</text>
</comment>
<dbReference type="AlphaFoldDB" id="A0A6L6YEX8"/>
<dbReference type="EMBL" id="WSRP01000004">
    <property type="protein sequence ID" value="MVX55944.1"/>
    <property type="molecule type" value="Genomic_DNA"/>
</dbReference>
<evidence type="ECO:0000256" key="4">
    <source>
        <dbReference type="ARBA" id="ARBA00023136"/>
    </source>
</evidence>
<dbReference type="NCBIfam" id="TIGR01352">
    <property type="entry name" value="tonB_Cterm"/>
    <property type="match status" value="1"/>
</dbReference>
<evidence type="ECO:0000256" key="1">
    <source>
        <dbReference type="ARBA" id="ARBA00004167"/>
    </source>
</evidence>
<dbReference type="OrthoDB" id="9792439at2"/>
<dbReference type="Pfam" id="PF13103">
    <property type="entry name" value="TonB_2"/>
    <property type="match status" value="1"/>
</dbReference>
<accession>A0A6L6YEX8</accession>
<keyword evidence="2" id="KW-0812">Transmembrane</keyword>
<gene>
    <name evidence="5" type="ORF">E5987_01815</name>
</gene>
<dbReference type="SUPFAM" id="SSF74653">
    <property type="entry name" value="TolA/TonB C-terminal domain"/>
    <property type="match status" value="1"/>
</dbReference>
<evidence type="ECO:0000313" key="5">
    <source>
        <dbReference type="EMBL" id="MVX55944.1"/>
    </source>
</evidence>
<keyword evidence="3" id="KW-1133">Transmembrane helix</keyword>
<reference evidence="5 6" key="1">
    <citation type="submission" date="2019-12" db="EMBL/GenBank/DDBJ databases">
        <title>Microbes associate with the intestines of laboratory mice.</title>
        <authorList>
            <person name="Navarre W."/>
            <person name="Wong E."/>
        </authorList>
    </citation>
    <scope>NUCLEOTIDE SEQUENCE [LARGE SCALE GENOMIC DNA]</scope>
    <source>
        <strain evidence="5 6">NM82_D38</strain>
    </source>
</reference>
<evidence type="ECO:0000256" key="2">
    <source>
        <dbReference type="ARBA" id="ARBA00022692"/>
    </source>
</evidence>
<dbReference type="GO" id="GO:0016020">
    <property type="term" value="C:membrane"/>
    <property type="evidence" value="ECO:0007669"/>
    <property type="project" value="UniProtKB-SubCell"/>
</dbReference>
<sequence>MNETASDTLKIGIACAIAVHCFGLIFFPSPKYETEDVPLNVIVKLETSTAAASPSGESIGMESLSENNLTEKKIADKKREIYLQYLEDVSLCIHARRFLMPDSARLIGIALYKIQVDANGVFTHTSLYKSSGSSKLDEAALYAVKACSGLVKRPHSTGVEPMNIYQEVRYQYKLK</sequence>
<dbReference type="Proteomes" id="UP000472580">
    <property type="component" value="Unassembled WGS sequence"/>
</dbReference>